<comment type="caution">
    <text evidence="1">The sequence shown here is derived from an EMBL/GenBank/DDBJ whole genome shotgun (WGS) entry which is preliminary data.</text>
</comment>
<evidence type="ECO:0000313" key="1">
    <source>
        <dbReference type="EMBL" id="GIY45205.1"/>
    </source>
</evidence>
<evidence type="ECO:0000313" key="2">
    <source>
        <dbReference type="Proteomes" id="UP001054945"/>
    </source>
</evidence>
<keyword evidence="2" id="KW-1185">Reference proteome</keyword>
<gene>
    <name evidence="1" type="ORF">CEXT_498601</name>
</gene>
<dbReference type="EMBL" id="BPLR01011243">
    <property type="protein sequence ID" value="GIY45205.1"/>
    <property type="molecule type" value="Genomic_DNA"/>
</dbReference>
<reference evidence="1 2" key="1">
    <citation type="submission" date="2021-06" db="EMBL/GenBank/DDBJ databases">
        <title>Caerostris extrusa draft genome.</title>
        <authorList>
            <person name="Kono N."/>
            <person name="Arakawa K."/>
        </authorList>
    </citation>
    <scope>NUCLEOTIDE SEQUENCE [LARGE SCALE GENOMIC DNA]</scope>
</reference>
<protein>
    <submittedName>
        <fullName evidence="1">Uncharacterized protein</fullName>
    </submittedName>
</protein>
<proteinExistence type="predicted"/>
<dbReference type="AlphaFoldDB" id="A0AAV4TGG2"/>
<accession>A0AAV4TGG2</accession>
<sequence length="111" mass="12647">MIVQNPFMTVCLHRRSSNGGMRGARLVRRRMERNLECNEPIVFFSLPLTLPWCILDAPFLSFCAANGILFLGSPSRERVKLLITFATDAGIPVSKSSWHRLSLRICFYVCK</sequence>
<organism evidence="1 2">
    <name type="scientific">Caerostris extrusa</name>
    <name type="common">Bark spider</name>
    <name type="synonym">Caerostris bankana</name>
    <dbReference type="NCBI Taxonomy" id="172846"/>
    <lineage>
        <taxon>Eukaryota</taxon>
        <taxon>Metazoa</taxon>
        <taxon>Ecdysozoa</taxon>
        <taxon>Arthropoda</taxon>
        <taxon>Chelicerata</taxon>
        <taxon>Arachnida</taxon>
        <taxon>Araneae</taxon>
        <taxon>Araneomorphae</taxon>
        <taxon>Entelegynae</taxon>
        <taxon>Araneoidea</taxon>
        <taxon>Araneidae</taxon>
        <taxon>Caerostris</taxon>
    </lineage>
</organism>
<name>A0AAV4TGG2_CAEEX</name>
<dbReference type="Proteomes" id="UP001054945">
    <property type="component" value="Unassembled WGS sequence"/>
</dbReference>